<evidence type="ECO:0000256" key="1">
    <source>
        <dbReference type="SAM" id="MobiDB-lite"/>
    </source>
</evidence>
<proteinExistence type="predicted"/>
<evidence type="ECO:0000313" key="2">
    <source>
        <dbReference type="EMBL" id="WVZ50511.1"/>
    </source>
</evidence>
<dbReference type="AlphaFoldDB" id="A0AAQ3PP51"/>
<sequence length="97" mass="10690">MAPPSHSRGTFIRHGASLPWPCASILWPRRPPLHRCIASPSVNYAAPSVDHTAFLLWEQAWAIWMCRAKKAGAQTGHRGAEQARRVGVAPCDPPRDT</sequence>
<feature type="region of interest" description="Disordered" evidence="1">
    <location>
        <begin position="74"/>
        <end position="97"/>
    </location>
</feature>
<reference evidence="2 3" key="1">
    <citation type="submission" date="2024-02" db="EMBL/GenBank/DDBJ databases">
        <title>High-quality chromosome-scale genome assembly of Pensacola bahiagrass (Paspalum notatum Flugge var. saurae).</title>
        <authorList>
            <person name="Vega J.M."/>
            <person name="Podio M."/>
            <person name="Orjuela J."/>
            <person name="Siena L.A."/>
            <person name="Pessino S.C."/>
            <person name="Combes M.C."/>
            <person name="Mariac C."/>
            <person name="Albertini E."/>
            <person name="Pupilli F."/>
            <person name="Ortiz J.P.A."/>
            <person name="Leblanc O."/>
        </authorList>
    </citation>
    <scope>NUCLEOTIDE SEQUENCE [LARGE SCALE GENOMIC DNA]</scope>
    <source>
        <strain evidence="2">R1</strain>
        <tissue evidence="2">Leaf</tissue>
    </source>
</reference>
<evidence type="ECO:0000313" key="3">
    <source>
        <dbReference type="Proteomes" id="UP001341281"/>
    </source>
</evidence>
<name>A0AAQ3PP51_PASNO</name>
<feature type="non-terminal residue" evidence="2">
    <location>
        <position position="1"/>
    </location>
</feature>
<protein>
    <submittedName>
        <fullName evidence="2">Uncharacterized protein</fullName>
    </submittedName>
</protein>
<dbReference type="Proteomes" id="UP001341281">
    <property type="component" value="Chromosome 01"/>
</dbReference>
<gene>
    <name evidence="2" type="ORF">U9M48_001757</name>
</gene>
<accession>A0AAQ3PP51</accession>
<dbReference type="EMBL" id="CP144745">
    <property type="protein sequence ID" value="WVZ50511.1"/>
    <property type="molecule type" value="Genomic_DNA"/>
</dbReference>
<keyword evidence="3" id="KW-1185">Reference proteome</keyword>
<organism evidence="2 3">
    <name type="scientific">Paspalum notatum var. saurae</name>
    <dbReference type="NCBI Taxonomy" id="547442"/>
    <lineage>
        <taxon>Eukaryota</taxon>
        <taxon>Viridiplantae</taxon>
        <taxon>Streptophyta</taxon>
        <taxon>Embryophyta</taxon>
        <taxon>Tracheophyta</taxon>
        <taxon>Spermatophyta</taxon>
        <taxon>Magnoliopsida</taxon>
        <taxon>Liliopsida</taxon>
        <taxon>Poales</taxon>
        <taxon>Poaceae</taxon>
        <taxon>PACMAD clade</taxon>
        <taxon>Panicoideae</taxon>
        <taxon>Andropogonodae</taxon>
        <taxon>Paspaleae</taxon>
        <taxon>Paspalinae</taxon>
        <taxon>Paspalum</taxon>
    </lineage>
</organism>